<proteinExistence type="predicted"/>
<keyword evidence="2" id="KW-1185">Reference proteome</keyword>
<dbReference type="EMBL" id="JAXUIC010000001">
    <property type="protein sequence ID" value="KAK4607042.1"/>
    <property type="molecule type" value="Genomic_DNA"/>
</dbReference>
<name>A0AAN7G4W7_QUERU</name>
<comment type="caution">
    <text evidence="1">The sequence shown here is derived from an EMBL/GenBank/DDBJ whole genome shotgun (WGS) entry which is preliminary data.</text>
</comment>
<dbReference type="PANTHER" id="PTHR37720">
    <property type="entry name" value="OS10G0481400 PROTEIN"/>
    <property type="match status" value="1"/>
</dbReference>
<dbReference type="PANTHER" id="PTHR37720:SF2">
    <property type="entry name" value="OS10G0481400 PROTEIN"/>
    <property type="match status" value="1"/>
</dbReference>
<protein>
    <submittedName>
        <fullName evidence="1">Uncharacterized protein</fullName>
    </submittedName>
</protein>
<gene>
    <name evidence="1" type="ORF">RGQ29_001027</name>
</gene>
<accession>A0AAN7G4W7</accession>
<dbReference type="AlphaFoldDB" id="A0AAN7G4W7"/>
<sequence length="103" mass="11846">MVSVLVQERLLGAALGSILTGIVVFEQRRTIYRSISQSDTHSHVGQHLSIRKKSFLFAGFWGVQCIQCLYRQKCERTHFWKEISLRVSTSMEQSCGSDVWTCY</sequence>
<organism evidence="1 2">
    <name type="scientific">Quercus rubra</name>
    <name type="common">Northern red oak</name>
    <name type="synonym">Quercus borealis</name>
    <dbReference type="NCBI Taxonomy" id="3512"/>
    <lineage>
        <taxon>Eukaryota</taxon>
        <taxon>Viridiplantae</taxon>
        <taxon>Streptophyta</taxon>
        <taxon>Embryophyta</taxon>
        <taxon>Tracheophyta</taxon>
        <taxon>Spermatophyta</taxon>
        <taxon>Magnoliopsida</taxon>
        <taxon>eudicotyledons</taxon>
        <taxon>Gunneridae</taxon>
        <taxon>Pentapetalae</taxon>
        <taxon>rosids</taxon>
        <taxon>fabids</taxon>
        <taxon>Fagales</taxon>
        <taxon>Fagaceae</taxon>
        <taxon>Quercus</taxon>
    </lineage>
</organism>
<reference evidence="1 2" key="1">
    <citation type="journal article" date="2023" name="G3 (Bethesda)">
        <title>A haplotype-resolved chromosome-scale genome for Quercus rubra L. provides insights into the genetics of adaptive traits for red oak species.</title>
        <authorList>
            <person name="Kapoor B."/>
            <person name="Jenkins J."/>
            <person name="Schmutz J."/>
            <person name="Zhebentyayeva T."/>
            <person name="Kuelheim C."/>
            <person name="Coggeshall M."/>
            <person name="Heim C."/>
            <person name="Lasky J.R."/>
            <person name="Leites L."/>
            <person name="Islam-Faridi N."/>
            <person name="Romero-Severson J."/>
            <person name="DeLeo V.L."/>
            <person name="Lucas S.M."/>
            <person name="Lazic D."/>
            <person name="Gailing O."/>
            <person name="Carlson J."/>
            <person name="Staton M."/>
        </authorList>
    </citation>
    <scope>NUCLEOTIDE SEQUENCE [LARGE SCALE GENOMIC DNA]</scope>
    <source>
        <strain evidence="1">Pseudo-F2</strain>
    </source>
</reference>
<evidence type="ECO:0000313" key="1">
    <source>
        <dbReference type="EMBL" id="KAK4607042.1"/>
    </source>
</evidence>
<evidence type="ECO:0000313" key="2">
    <source>
        <dbReference type="Proteomes" id="UP001324115"/>
    </source>
</evidence>
<dbReference type="Proteomes" id="UP001324115">
    <property type="component" value="Unassembled WGS sequence"/>
</dbReference>